<dbReference type="InterPro" id="IPR034660">
    <property type="entry name" value="DinB/YfiT-like"/>
</dbReference>
<organism evidence="3 4">
    <name type="scientific">Paludibaculum fermentans</name>
    <dbReference type="NCBI Taxonomy" id="1473598"/>
    <lineage>
        <taxon>Bacteria</taxon>
        <taxon>Pseudomonadati</taxon>
        <taxon>Acidobacteriota</taxon>
        <taxon>Terriglobia</taxon>
        <taxon>Bryobacterales</taxon>
        <taxon>Bryobacteraceae</taxon>
        <taxon>Paludibaculum</taxon>
    </lineage>
</organism>
<dbReference type="EMBL" id="CP063849">
    <property type="protein sequence ID" value="QOY87781.1"/>
    <property type="molecule type" value="Genomic_DNA"/>
</dbReference>
<accession>A0A7S7NQ74</accession>
<dbReference type="Gene3D" id="1.20.120.450">
    <property type="entry name" value="dinb family like domain"/>
    <property type="match status" value="1"/>
</dbReference>
<dbReference type="KEGG" id="pfer:IRI77_34415"/>
<dbReference type="PROSITE" id="PS51257">
    <property type="entry name" value="PROKAR_LIPOPROTEIN"/>
    <property type="match status" value="1"/>
</dbReference>
<keyword evidence="4" id="KW-1185">Reference proteome</keyword>
<dbReference type="RefSeq" id="WP_194449448.1">
    <property type="nucleotide sequence ID" value="NZ_CP063849.1"/>
</dbReference>
<evidence type="ECO:0000256" key="1">
    <source>
        <dbReference type="SAM" id="SignalP"/>
    </source>
</evidence>
<dbReference type="Proteomes" id="UP000593892">
    <property type="component" value="Chromosome"/>
</dbReference>
<proteinExistence type="predicted"/>
<feature type="domain" description="DinB-like" evidence="2">
    <location>
        <begin position="36"/>
        <end position="153"/>
    </location>
</feature>
<keyword evidence="1" id="KW-0732">Signal</keyword>
<dbReference type="Pfam" id="PF12867">
    <property type="entry name" value="DinB_2"/>
    <property type="match status" value="1"/>
</dbReference>
<dbReference type="InterPro" id="IPR024775">
    <property type="entry name" value="DinB-like"/>
</dbReference>
<reference evidence="3 4" key="1">
    <citation type="submission" date="2020-10" db="EMBL/GenBank/DDBJ databases">
        <title>Complete genome sequence of Paludibaculum fermentans P105T, a facultatively anaerobic acidobacterium capable of dissimilatory Fe(III) reduction.</title>
        <authorList>
            <person name="Dedysh S.N."/>
            <person name="Beletsky A.V."/>
            <person name="Kulichevskaya I.S."/>
            <person name="Mardanov A.V."/>
            <person name="Ravin N.V."/>
        </authorList>
    </citation>
    <scope>NUCLEOTIDE SEQUENCE [LARGE SCALE GENOMIC DNA]</scope>
    <source>
        <strain evidence="3 4">P105</strain>
    </source>
</reference>
<gene>
    <name evidence="3" type="ORF">IRI77_34415</name>
</gene>
<name>A0A7S7NQ74_PALFE</name>
<feature type="chain" id="PRO_5032467686" evidence="1">
    <location>
        <begin position="19"/>
        <end position="172"/>
    </location>
</feature>
<dbReference type="AlphaFoldDB" id="A0A7S7NQ74"/>
<sequence length="172" mass="18790">MRFLIPTLLLTITACAFGQSSDNPLSTSTKGLYTMAKSNLVKAAEKMPEEQYGYKPTPDIRSFGQLVGHVADANFMFCSAALGEKPPTSGVEKSQTKKGDLVQALQDSFKYCDKAYDSMTDAKGAAKVKFFGSERPALGVLDFNVVHDYEHYGNMVTYLRLKGLVPPSSEGR</sequence>
<dbReference type="SUPFAM" id="SSF109854">
    <property type="entry name" value="DinB/YfiT-like putative metalloenzymes"/>
    <property type="match status" value="1"/>
</dbReference>
<protein>
    <submittedName>
        <fullName evidence="3">DinB family protein</fullName>
    </submittedName>
</protein>
<evidence type="ECO:0000313" key="3">
    <source>
        <dbReference type="EMBL" id="QOY87781.1"/>
    </source>
</evidence>
<feature type="signal peptide" evidence="1">
    <location>
        <begin position="1"/>
        <end position="18"/>
    </location>
</feature>
<evidence type="ECO:0000313" key="4">
    <source>
        <dbReference type="Proteomes" id="UP000593892"/>
    </source>
</evidence>
<evidence type="ECO:0000259" key="2">
    <source>
        <dbReference type="Pfam" id="PF12867"/>
    </source>
</evidence>